<keyword evidence="3" id="KW-0418">Kinase</keyword>
<dbReference type="SUPFAM" id="SSF55874">
    <property type="entry name" value="ATPase domain of HSP90 chaperone/DNA topoisomerase II/histidine kinase"/>
    <property type="match status" value="1"/>
</dbReference>
<dbReference type="CDD" id="cd16935">
    <property type="entry name" value="HATPase_AgrC-ComD-like"/>
    <property type="match status" value="1"/>
</dbReference>
<proteinExistence type="predicted"/>
<dbReference type="InterPro" id="IPR032834">
    <property type="entry name" value="NatK-like_C"/>
</dbReference>
<feature type="coiled-coil region" evidence="4">
    <location>
        <begin position="222"/>
        <end position="256"/>
    </location>
</feature>
<dbReference type="InterPro" id="IPR036890">
    <property type="entry name" value="HATPase_C_sf"/>
</dbReference>
<sequence>MDAFIAAISISLAQIPGIIIRYLPFHNDIKTNKRRLLFATYSIFFIIETIVHFIFINKYSMRIFTFKKSVILGGIILVLINCVIIKSKFFQHMFVSCMQSIYSLFLQTIIALMQLQFFLSKPIYYQFLLQSILYILLFAITIYPLTKILKGTFMVYMKEDVPHHWNILWITPFCILFSDVVLTINNQWISGINQLISRILIIIACFAIFKCTSIDLKEKKSKDDILNNNQLLKLQVSDLNNRFQDIEKNKESLNILRHDMRHHLYLIKTMLDKCNYNEINSIIDNISKNLSETNIISFCKNPIIDASLSAYIEKAIEKGITVNTKIDIPFDLNIDTTDLAVVILNLMENALNASSKQKSNKDKIIQISSKYSNGTLAFRVKNRFDGKVDFDEEGLPVTSSFGHGIGMRSVKAFTEKYNSSLSCSFENGWFSTILFINNC</sequence>
<dbReference type="EMBL" id="CP101637">
    <property type="protein sequence ID" value="WMT80056.1"/>
    <property type="molecule type" value="Genomic_DNA"/>
</dbReference>
<dbReference type="Gene3D" id="3.30.565.10">
    <property type="entry name" value="Histidine kinase-like ATPase, C-terminal domain"/>
    <property type="match status" value="1"/>
</dbReference>
<feature type="transmembrane region" description="Helical" evidence="5">
    <location>
        <begin position="167"/>
        <end position="189"/>
    </location>
</feature>
<keyword evidence="5" id="KW-0472">Membrane</keyword>
<dbReference type="Proteomes" id="UP001235030">
    <property type="component" value="Chromosome"/>
</dbReference>
<feature type="transmembrane region" description="Helical" evidence="5">
    <location>
        <begin position="125"/>
        <end position="146"/>
    </location>
</feature>
<evidence type="ECO:0000313" key="7">
    <source>
        <dbReference type="EMBL" id="WMT80056.1"/>
    </source>
</evidence>
<name>A0ABY9PXH6_9FIRM</name>
<protein>
    <recommendedName>
        <fullName evidence="6">Sensor histidine kinase NatK-like C-terminal domain-containing protein</fullName>
    </recommendedName>
</protein>
<organism evidence="7 8">
    <name type="scientific">Terrisporobacter mayombei</name>
    <dbReference type="NCBI Taxonomy" id="1541"/>
    <lineage>
        <taxon>Bacteria</taxon>
        <taxon>Bacillati</taxon>
        <taxon>Bacillota</taxon>
        <taxon>Clostridia</taxon>
        <taxon>Peptostreptococcales</taxon>
        <taxon>Peptostreptococcaceae</taxon>
        <taxon>Terrisporobacter</taxon>
    </lineage>
</organism>
<keyword evidence="4" id="KW-0175">Coiled coil</keyword>
<keyword evidence="5" id="KW-0812">Transmembrane</keyword>
<evidence type="ECO:0000256" key="4">
    <source>
        <dbReference type="SAM" id="Coils"/>
    </source>
</evidence>
<keyword evidence="2" id="KW-0808">Transferase</keyword>
<evidence type="ECO:0000259" key="6">
    <source>
        <dbReference type="Pfam" id="PF14501"/>
    </source>
</evidence>
<feature type="domain" description="Sensor histidine kinase NatK-like C-terminal" evidence="6">
    <location>
        <begin position="336"/>
        <end position="434"/>
    </location>
</feature>
<keyword evidence="5" id="KW-1133">Transmembrane helix</keyword>
<keyword evidence="8" id="KW-1185">Reference proteome</keyword>
<feature type="transmembrane region" description="Helical" evidence="5">
    <location>
        <begin position="101"/>
        <end position="119"/>
    </location>
</feature>
<evidence type="ECO:0000256" key="3">
    <source>
        <dbReference type="ARBA" id="ARBA00022777"/>
    </source>
</evidence>
<feature type="transmembrane region" description="Helical" evidence="5">
    <location>
        <begin position="195"/>
        <end position="212"/>
    </location>
</feature>
<keyword evidence="1" id="KW-0597">Phosphoprotein</keyword>
<evidence type="ECO:0000313" key="8">
    <source>
        <dbReference type="Proteomes" id="UP001235030"/>
    </source>
</evidence>
<reference evidence="7 8" key="1">
    <citation type="submission" date="2022-07" db="EMBL/GenBank/DDBJ databases">
        <title>Genome sequence of Terrisporobacter mayombei DSM6539.</title>
        <authorList>
            <person name="Boeer T."/>
            <person name="Bengelsdorf F.R."/>
            <person name="Daniel R."/>
            <person name="Poehlein A."/>
        </authorList>
    </citation>
    <scope>NUCLEOTIDE SEQUENCE [LARGE SCALE GENOMIC DNA]</scope>
    <source>
        <strain evidence="7 8">DSM 6539</strain>
    </source>
</reference>
<dbReference type="Pfam" id="PF14501">
    <property type="entry name" value="HATPase_c_5"/>
    <property type="match status" value="1"/>
</dbReference>
<accession>A0ABY9PXH6</accession>
<dbReference type="InterPro" id="IPR016120">
    <property type="entry name" value="Sig_transdc_His_kin_SpoOB"/>
</dbReference>
<evidence type="ECO:0000256" key="1">
    <source>
        <dbReference type="ARBA" id="ARBA00022553"/>
    </source>
</evidence>
<evidence type="ECO:0000256" key="2">
    <source>
        <dbReference type="ARBA" id="ARBA00022679"/>
    </source>
</evidence>
<evidence type="ECO:0000256" key="5">
    <source>
        <dbReference type="SAM" id="Phobius"/>
    </source>
</evidence>
<feature type="transmembrane region" description="Helical" evidence="5">
    <location>
        <begin position="36"/>
        <end position="57"/>
    </location>
</feature>
<gene>
    <name evidence="7" type="ORF">TEMA_03300</name>
</gene>
<dbReference type="RefSeq" id="WP_309164866.1">
    <property type="nucleotide sequence ID" value="NZ_CP101637.1"/>
</dbReference>
<feature type="transmembrane region" description="Helical" evidence="5">
    <location>
        <begin position="69"/>
        <end position="89"/>
    </location>
</feature>
<dbReference type="SUPFAM" id="SSF55890">
    <property type="entry name" value="Sporulation response regulatory protein Spo0B"/>
    <property type="match status" value="1"/>
</dbReference>
<feature type="transmembrane region" description="Helical" evidence="5">
    <location>
        <begin position="6"/>
        <end position="24"/>
    </location>
</feature>